<organism evidence="2 3">
    <name type="scientific">Bacillus thuringiensis subsp. israelensis</name>
    <dbReference type="NCBI Taxonomy" id="1430"/>
    <lineage>
        <taxon>Bacteria</taxon>
        <taxon>Bacillati</taxon>
        <taxon>Bacillota</taxon>
        <taxon>Bacilli</taxon>
        <taxon>Bacillales</taxon>
        <taxon>Bacillaceae</taxon>
        <taxon>Bacillus</taxon>
        <taxon>Bacillus cereus group</taxon>
    </lineage>
</organism>
<sequence length="291" mass="30747">MAAPPFDASYTRTMSPFFNFDTVIASAFPTLLFDTVIFSTAGATVVGSASYFTVTLLLSSLFGFVTVTYTVPPVDTSKSFPVIVASFLPSATAAEVAFKFPPVDASYIFTISPGANSLTVIVSASPALLFATFTVSTAGATVTSDSYFIAVRVLSNSLSLCTLTYTVPPVAFSKSFFVIVTSTLPSATASDVAIASPPLDASYTLTMSPFFNSDTVIVSVSPFLLFIIFAFSTESAAVFADVTSAATAVIDGYVAETSNAELTQTLAKNFEFLLFILIILPKIIFLLFYSL</sequence>
<name>A0AAX3HLP4_BACTI</name>
<dbReference type="AlphaFoldDB" id="A0AAX3HLP4"/>
<keyword evidence="1" id="KW-1133">Transmembrane helix</keyword>
<gene>
    <name evidence="2" type="ORF">BTAR23_AR23_01702</name>
</gene>
<keyword evidence="1" id="KW-0812">Transmembrane</keyword>
<comment type="caution">
    <text evidence="2">The sequence shown here is derived from an EMBL/GenBank/DDBJ whole genome shotgun (WGS) entry which is preliminary data.</text>
</comment>
<evidence type="ECO:0000313" key="2">
    <source>
        <dbReference type="EMBL" id="VIJ03456.1"/>
    </source>
</evidence>
<proteinExistence type="predicted"/>
<dbReference type="Proteomes" id="UP000508034">
    <property type="component" value="Unassembled WGS sequence"/>
</dbReference>
<feature type="transmembrane region" description="Helical" evidence="1">
    <location>
        <begin position="49"/>
        <end position="71"/>
    </location>
</feature>
<evidence type="ECO:0000256" key="1">
    <source>
        <dbReference type="SAM" id="Phobius"/>
    </source>
</evidence>
<feature type="transmembrane region" description="Helical" evidence="1">
    <location>
        <begin position="215"/>
        <end position="232"/>
    </location>
</feature>
<feature type="transmembrane region" description="Helical" evidence="1">
    <location>
        <begin position="272"/>
        <end position="289"/>
    </location>
</feature>
<protein>
    <submittedName>
        <fullName evidence="2">Uncharacterized protein</fullName>
    </submittedName>
</protein>
<feature type="transmembrane region" description="Helical" evidence="1">
    <location>
        <begin position="20"/>
        <end position="43"/>
    </location>
</feature>
<evidence type="ECO:0000313" key="3">
    <source>
        <dbReference type="Proteomes" id="UP000508034"/>
    </source>
</evidence>
<accession>A0AAX3HLP4</accession>
<keyword evidence="1" id="KW-0472">Membrane</keyword>
<dbReference type="EMBL" id="CAAKHA010000015">
    <property type="protein sequence ID" value="VIJ03456.1"/>
    <property type="molecule type" value="Genomic_DNA"/>
</dbReference>
<reference evidence="2 3" key="1">
    <citation type="submission" date="2019-04" db="EMBL/GenBank/DDBJ databases">
        <authorList>
            <person name="Patino-Navarrete R."/>
            <person name="Patino Navarrete R."/>
        </authorList>
    </citation>
    <scope>NUCLEOTIDE SEQUENCE [LARGE SCALE GENOMIC DNA]</scope>
    <source>
        <strain evidence="2">Bacillus thuringiensis strain AR23</strain>
    </source>
</reference>